<dbReference type="Pfam" id="PF00225">
    <property type="entry name" value="Kinesin"/>
    <property type="match status" value="1"/>
</dbReference>
<proteinExistence type="inferred from homology"/>
<sequence length="192" mass="21776">MSDNIKVVVKVRPLISREIEEKLSYQWRVKNNTLYQLDQNGKDFGTAFTFDKVYDKDTKTSDVYDDIAKPIVEAAAAGFNGTIFAYGQTSSGKTYTMTGTEESPGIIPLAVLNLFEIIKNVPDRDFLVRVSYIEIYNETLKDLLNVEKENIKIHEGLQGIKVDASEKVASSPEEVLDAMRQPKYYDINNFDK</sequence>
<keyword evidence="2" id="KW-0175">Coiled coil</keyword>
<dbReference type="PANTHER" id="PTHR47968">
    <property type="entry name" value="CENTROMERE PROTEIN E"/>
    <property type="match status" value="1"/>
</dbReference>
<reference evidence="7" key="1">
    <citation type="journal article" date="2016" name="Insect Biochem. Mol. Biol.">
        <title>Multifaceted biological insights from a draft genome sequence of the tobacco hornworm moth, Manduca sexta.</title>
        <authorList>
            <person name="Kanost M.R."/>
            <person name="Arrese E.L."/>
            <person name="Cao X."/>
            <person name="Chen Y.R."/>
            <person name="Chellapilla S."/>
            <person name="Goldsmith M.R."/>
            <person name="Grosse-Wilde E."/>
            <person name="Heckel D.G."/>
            <person name="Herndon N."/>
            <person name="Jiang H."/>
            <person name="Papanicolaou A."/>
            <person name="Qu J."/>
            <person name="Soulages J.L."/>
            <person name="Vogel H."/>
            <person name="Walters J."/>
            <person name="Waterhouse R.M."/>
            <person name="Ahn S.J."/>
            <person name="Almeida F.C."/>
            <person name="An C."/>
            <person name="Aqrawi P."/>
            <person name="Bretschneider A."/>
            <person name="Bryant W.B."/>
            <person name="Bucks S."/>
            <person name="Chao H."/>
            <person name="Chevignon G."/>
            <person name="Christen J.M."/>
            <person name="Clarke D.F."/>
            <person name="Dittmer N.T."/>
            <person name="Ferguson L.C.F."/>
            <person name="Garavelou S."/>
            <person name="Gordon K.H.J."/>
            <person name="Gunaratna R.T."/>
            <person name="Han Y."/>
            <person name="Hauser F."/>
            <person name="He Y."/>
            <person name="Heidel-Fischer H."/>
            <person name="Hirsh A."/>
            <person name="Hu Y."/>
            <person name="Jiang H."/>
            <person name="Kalra D."/>
            <person name="Klinner C."/>
            <person name="Konig C."/>
            <person name="Kovar C."/>
            <person name="Kroll A.R."/>
            <person name="Kuwar S.S."/>
            <person name="Lee S.L."/>
            <person name="Lehman R."/>
            <person name="Li K."/>
            <person name="Li Z."/>
            <person name="Liang H."/>
            <person name="Lovelace S."/>
            <person name="Lu Z."/>
            <person name="Mansfield J.H."/>
            <person name="McCulloch K.J."/>
            <person name="Mathew T."/>
            <person name="Morton B."/>
            <person name="Muzny D.M."/>
            <person name="Neunemann D."/>
            <person name="Ongeri F."/>
            <person name="Pauchet Y."/>
            <person name="Pu L.L."/>
            <person name="Pyrousis I."/>
            <person name="Rao X.J."/>
            <person name="Redding A."/>
            <person name="Roesel C."/>
            <person name="Sanchez-Gracia A."/>
            <person name="Schaack S."/>
            <person name="Shukla A."/>
            <person name="Tetreau G."/>
            <person name="Wang Y."/>
            <person name="Xiong G.H."/>
            <person name="Traut W."/>
            <person name="Walsh T.K."/>
            <person name="Worley K.C."/>
            <person name="Wu D."/>
            <person name="Wu W."/>
            <person name="Wu Y.Q."/>
            <person name="Zhang X."/>
            <person name="Zou Z."/>
            <person name="Zucker H."/>
            <person name="Briscoe A.D."/>
            <person name="Burmester T."/>
            <person name="Clem R.J."/>
            <person name="Feyereisen R."/>
            <person name="Grimmelikhuijzen C.J.P."/>
            <person name="Hamodrakas S.J."/>
            <person name="Hansson B.S."/>
            <person name="Huguet E."/>
            <person name="Jermiin L.S."/>
            <person name="Lan Q."/>
            <person name="Lehman H.K."/>
            <person name="Lorenzen M."/>
            <person name="Merzendorfer H."/>
            <person name="Michalopoulos I."/>
            <person name="Morton D.B."/>
            <person name="Muthukrishnan S."/>
            <person name="Oakeshott J.G."/>
            <person name="Palmer W."/>
            <person name="Park Y."/>
            <person name="Passarelli A.L."/>
            <person name="Rozas J."/>
            <person name="Schwartz L.M."/>
            <person name="Smith W."/>
            <person name="Southgate A."/>
            <person name="Vilcinskas A."/>
            <person name="Vogt R."/>
            <person name="Wang P."/>
            <person name="Werren J."/>
            <person name="Yu X.Q."/>
            <person name="Zhou J.J."/>
            <person name="Brown S.J."/>
            <person name="Scherer S.E."/>
            <person name="Richards S."/>
            <person name="Blissard G.W."/>
        </authorList>
    </citation>
    <scope>NUCLEOTIDE SEQUENCE</scope>
</reference>
<comment type="subcellular location">
    <subcellularLocation>
        <location evidence="1">Cytoplasm</location>
        <location evidence="1">Cytoskeleton</location>
    </subcellularLocation>
</comment>
<evidence type="ECO:0000259" key="6">
    <source>
        <dbReference type="PROSITE" id="PS50067"/>
    </source>
</evidence>
<dbReference type="GO" id="GO:0005874">
    <property type="term" value="C:microtubule"/>
    <property type="evidence" value="ECO:0007669"/>
    <property type="project" value="TreeGrafter"/>
</dbReference>
<organism evidence="7 8">
    <name type="scientific">Manduca sexta</name>
    <name type="common">Tobacco hawkmoth</name>
    <name type="synonym">Tobacco hornworm</name>
    <dbReference type="NCBI Taxonomy" id="7130"/>
    <lineage>
        <taxon>Eukaryota</taxon>
        <taxon>Metazoa</taxon>
        <taxon>Ecdysozoa</taxon>
        <taxon>Arthropoda</taxon>
        <taxon>Hexapoda</taxon>
        <taxon>Insecta</taxon>
        <taxon>Pterygota</taxon>
        <taxon>Neoptera</taxon>
        <taxon>Endopterygota</taxon>
        <taxon>Lepidoptera</taxon>
        <taxon>Glossata</taxon>
        <taxon>Ditrysia</taxon>
        <taxon>Bombycoidea</taxon>
        <taxon>Sphingidae</taxon>
        <taxon>Sphinginae</taxon>
        <taxon>Sphingini</taxon>
        <taxon>Manduca</taxon>
    </lineage>
</organism>
<name>A0A922CZS0_MANSE</name>
<keyword evidence="4" id="KW-0206">Cytoskeleton</keyword>
<evidence type="ECO:0000313" key="7">
    <source>
        <dbReference type="EMBL" id="KAG6464482.1"/>
    </source>
</evidence>
<dbReference type="Proteomes" id="UP000791440">
    <property type="component" value="Unassembled WGS sequence"/>
</dbReference>
<evidence type="ECO:0000256" key="3">
    <source>
        <dbReference type="ARBA" id="ARBA00023175"/>
    </source>
</evidence>
<accession>A0A922CZS0</accession>
<feature type="domain" description="Kinesin motor" evidence="6">
    <location>
        <begin position="4"/>
        <end position="192"/>
    </location>
</feature>
<dbReference type="InterPro" id="IPR027640">
    <property type="entry name" value="Kinesin-like_fam"/>
</dbReference>
<protein>
    <recommendedName>
        <fullName evidence="6">Kinesin motor domain-containing protein</fullName>
    </recommendedName>
</protein>
<keyword evidence="5" id="KW-0067">ATP-binding</keyword>
<keyword evidence="4" id="KW-0963">Cytoplasm</keyword>
<dbReference type="PANTHER" id="PTHR47968:SF75">
    <property type="entry name" value="CENTROMERE-ASSOCIATED PROTEIN E"/>
    <property type="match status" value="1"/>
</dbReference>
<dbReference type="GO" id="GO:0008017">
    <property type="term" value="F:microtubule binding"/>
    <property type="evidence" value="ECO:0007669"/>
    <property type="project" value="InterPro"/>
</dbReference>
<evidence type="ECO:0000256" key="1">
    <source>
        <dbReference type="ARBA" id="ARBA00004245"/>
    </source>
</evidence>
<keyword evidence="3 5" id="KW-0505">Motor protein</keyword>
<dbReference type="PROSITE" id="PS50067">
    <property type="entry name" value="KINESIN_MOTOR_2"/>
    <property type="match status" value="1"/>
</dbReference>
<dbReference type="GO" id="GO:0003777">
    <property type="term" value="F:microtubule motor activity"/>
    <property type="evidence" value="ECO:0007669"/>
    <property type="project" value="InterPro"/>
</dbReference>
<gene>
    <name evidence="7" type="ORF">O3G_MSEX014545</name>
</gene>
<dbReference type="GO" id="GO:0007018">
    <property type="term" value="P:microtubule-based movement"/>
    <property type="evidence" value="ECO:0007669"/>
    <property type="project" value="InterPro"/>
</dbReference>
<keyword evidence="8" id="KW-1185">Reference proteome</keyword>
<dbReference type="InterPro" id="IPR001752">
    <property type="entry name" value="Kinesin_motor_dom"/>
</dbReference>
<keyword evidence="5" id="KW-0547">Nucleotide-binding</keyword>
<evidence type="ECO:0000256" key="2">
    <source>
        <dbReference type="ARBA" id="ARBA00023054"/>
    </source>
</evidence>
<dbReference type="AlphaFoldDB" id="A0A922CZS0"/>
<reference evidence="7" key="2">
    <citation type="submission" date="2020-12" db="EMBL/GenBank/DDBJ databases">
        <authorList>
            <person name="Kanost M."/>
        </authorList>
    </citation>
    <scope>NUCLEOTIDE SEQUENCE</scope>
</reference>
<comment type="similarity">
    <text evidence="5">Belongs to the TRAFAC class myosin-kinesin ATPase superfamily. Kinesin family.</text>
</comment>
<dbReference type="GO" id="GO:0000278">
    <property type="term" value="P:mitotic cell cycle"/>
    <property type="evidence" value="ECO:0007669"/>
    <property type="project" value="TreeGrafter"/>
</dbReference>
<evidence type="ECO:0000313" key="8">
    <source>
        <dbReference type="Proteomes" id="UP000791440"/>
    </source>
</evidence>
<dbReference type="GO" id="GO:0005524">
    <property type="term" value="F:ATP binding"/>
    <property type="evidence" value="ECO:0007669"/>
    <property type="project" value="UniProtKB-UniRule"/>
</dbReference>
<feature type="binding site" evidence="5">
    <location>
        <begin position="87"/>
        <end position="94"/>
    </location>
    <ligand>
        <name>ATP</name>
        <dbReference type="ChEBI" id="CHEBI:30616"/>
    </ligand>
</feature>
<evidence type="ECO:0000256" key="4">
    <source>
        <dbReference type="ARBA" id="ARBA00023212"/>
    </source>
</evidence>
<dbReference type="SMART" id="SM00129">
    <property type="entry name" value="KISc"/>
    <property type="match status" value="1"/>
</dbReference>
<evidence type="ECO:0000256" key="5">
    <source>
        <dbReference type="PROSITE-ProRule" id="PRU00283"/>
    </source>
</evidence>
<comment type="caution">
    <text evidence="7">The sequence shown here is derived from an EMBL/GenBank/DDBJ whole genome shotgun (WGS) entry which is preliminary data.</text>
</comment>
<dbReference type="EMBL" id="JH669177">
    <property type="protein sequence ID" value="KAG6464482.1"/>
    <property type="molecule type" value="Genomic_DNA"/>
</dbReference>